<proteinExistence type="predicted"/>
<comment type="caution">
    <text evidence="2">The sequence shown here is derived from an EMBL/GenBank/DDBJ whole genome shotgun (WGS) entry which is preliminary data.</text>
</comment>
<dbReference type="RefSeq" id="WP_126051482.1">
    <property type="nucleotide sequence ID" value="NZ_QYTV02000006.1"/>
</dbReference>
<dbReference type="AlphaFoldDB" id="A0A429XX77"/>
<sequence>MRKFWSTMMAAAGIGAAAYGLSRYRNGKYMQPVQSMLNNAKDMFQNAGSSANNNPLMEISKELAPNNLINKGKKNRNRHPINPS</sequence>
<evidence type="ECO:0000313" key="3">
    <source>
        <dbReference type="Proteomes" id="UP000287156"/>
    </source>
</evidence>
<keyword evidence="3" id="KW-1185">Reference proteome</keyword>
<dbReference type="Proteomes" id="UP000287156">
    <property type="component" value="Unassembled WGS sequence"/>
</dbReference>
<evidence type="ECO:0000313" key="2">
    <source>
        <dbReference type="EMBL" id="RST73101.1"/>
    </source>
</evidence>
<protein>
    <submittedName>
        <fullName evidence="2">Uncharacterized protein</fullName>
    </submittedName>
</protein>
<gene>
    <name evidence="2" type="ORF">D4T97_014575</name>
</gene>
<reference evidence="2" key="1">
    <citation type="submission" date="2018-12" db="EMBL/GenBank/DDBJ databases">
        <authorList>
            <person name="Sun L."/>
            <person name="Chen Z."/>
        </authorList>
    </citation>
    <scope>NUCLEOTIDE SEQUENCE [LARGE SCALE GENOMIC DNA]</scope>
    <source>
        <strain evidence="2">3-2-2</strain>
    </source>
</reference>
<dbReference type="OrthoDB" id="2936275at2"/>
<evidence type="ECO:0000256" key="1">
    <source>
        <dbReference type="SAM" id="MobiDB-lite"/>
    </source>
</evidence>
<feature type="region of interest" description="Disordered" evidence="1">
    <location>
        <begin position="65"/>
        <end position="84"/>
    </location>
</feature>
<organism evidence="2 3">
    <name type="scientific">Siminovitchia acidinfaciens</name>
    <dbReference type="NCBI Taxonomy" id="2321395"/>
    <lineage>
        <taxon>Bacteria</taxon>
        <taxon>Bacillati</taxon>
        <taxon>Bacillota</taxon>
        <taxon>Bacilli</taxon>
        <taxon>Bacillales</taxon>
        <taxon>Bacillaceae</taxon>
        <taxon>Siminovitchia</taxon>
    </lineage>
</organism>
<name>A0A429XX77_9BACI</name>
<dbReference type="EMBL" id="QYTV02000006">
    <property type="protein sequence ID" value="RST73101.1"/>
    <property type="molecule type" value="Genomic_DNA"/>
</dbReference>
<feature type="compositionally biased region" description="Basic residues" evidence="1">
    <location>
        <begin position="71"/>
        <end position="84"/>
    </location>
</feature>
<accession>A0A429XX77</accession>